<accession>A0AAD5SSL4</accession>
<dbReference type="InterPro" id="IPR036927">
    <property type="entry name" value="Cyt_c_oxase-like_su1_sf"/>
</dbReference>
<comment type="caution">
    <text evidence="1">The sequence shown here is derived from an EMBL/GenBank/DDBJ whole genome shotgun (WGS) entry which is preliminary data.</text>
</comment>
<protein>
    <submittedName>
        <fullName evidence="1">Uncharacterized protein</fullName>
    </submittedName>
</protein>
<dbReference type="SUPFAM" id="SSF81442">
    <property type="entry name" value="Cytochrome c oxidase subunit I-like"/>
    <property type="match status" value="1"/>
</dbReference>
<dbReference type="GO" id="GO:0005739">
    <property type="term" value="C:mitochondrion"/>
    <property type="evidence" value="ECO:0007669"/>
    <property type="project" value="UniProtKB-ARBA"/>
</dbReference>
<organism evidence="1 2">
    <name type="scientific">Physocladia obscura</name>
    <dbReference type="NCBI Taxonomy" id="109957"/>
    <lineage>
        <taxon>Eukaryota</taxon>
        <taxon>Fungi</taxon>
        <taxon>Fungi incertae sedis</taxon>
        <taxon>Chytridiomycota</taxon>
        <taxon>Chytridiomycota incertae sedis</taxon>
        <taxon>Chytridiomycetes</taxon>
        <taxon>Chytridiales</taxon>
        <taxon>Chytriomycetaceae</taxon>
        <taxon>Physocladia</taxon>
    </lineage>
</organism>
<reference evidence="1" key="1">
    <citation type="submission" date="2020-05" db="EMBL/GenBank/DDBJ databases">
        <title>Phylogenomic resolution of chytrid fungi.</title>
        <authorList>
            <person name="Stajich J.E."/>
            <person name="Amses K."/>
            <person name="Simmons R."/>
            <person name="Seto K."/>
            <person name="Myers J."/>
            <person name="Bonds A."/>
            <person name="Quandt C.A."/>
            <person name="Barry K."/>
            <person name="Liu P."/>
            <person name="Grigoriev I."/>
            <person name="Longcore J.E."/>
            <person name="James T.Y."/>
        </authorList>
    </citation>
    <scope>NUCLEOTIDE SEQUENCE</scope>
    <source>
        <strain evidence="1">JEL0513</strain>
    </source>
</reference>
<dbReference type="EMBL" id="JADGJH010002984">
    <property type="protein sequence ID" value="KAJ3093762.1"/>
    <property type="molecule type" value="Genomic_DNA"/>
</dbReference>
<evidence type="ECO:0000313" key="1">
    <source>
        <dbReference type="EMBL" id="KAJ3093762.1"/>
    </source>
</evidence>
<dbReference type="Gene3D" id="1.20.210.10">
    <property type="entry name" value="Cytochrome c oxidase-like, subunit I domain"/>
    <property type="match status" value="1"/>
</dbReference>
<evidence type="ECO:0000313" key="2">
    <source>
        <dbReference type="Proteomes" id="UP001211907"/>
    </source>
</evidence>
<sequence length="56" mass="5980">MTMSAMPLFCWSVFITAFLLLLSLPVLAGVLNSLLAVLENLEAEEVQITPSQASVG</sequence>
<gene>
    <name evidence="1" type="ORF">HK100_006421</name>
</gene>
<name>A0AAD5SSL4_9FUNG</name>
<dbReference type="Proteomes" id="UP001211907">
    <property type="component" value="Unassembled WGS sequence"/>
</dbReference>
<dbReference type="AlphaFoldDB" id="A0AAD5SSL4"/>
<feature type="non-terminal residue" evidence="1">
    <location>
        <position position="56"/>
    </location>
</feature>
<keyword evidence="2" id="KW-1185">Reference proteome</keyword>
<proteinExistence type="predicted"/>